<accession>A0A9P6JUT9</accession>
<reference evidence="1" key="1">
    <citation type="submission" date="2020-11" db="EMBL/GenBank/DDBJ databases">
        <authorList>
            <consortium name="DOE Joint Genome Institute"/>
            <person name="Ahrendt S."/>
            <person name="Riley R."/>
            <person name="Andreopoulos W."/>
            <person name="Labutti K."/>
            <person name="Pangilinan J."/>
            <person name="Ruiz-Duenas F.J."/>
            <person name="Barrasa J.M."/>
            <person name="Sanchez-Garcia M."/>
            <person name="Camarero S."/>
            <person name="Miyauchi S."/>
            <person name="Serrano A."/>
            <person name="Linde D."/>
            <person name="Babiker R."/>
            <person name="Drula E."/>
            <person name="Ayuso-Fernandez I."/>
            <person name="Pacheco R."/>
            <person name="Padilla G."/>
            <person name="Ferreira P."/>
            <person name="Barriuso J."/>
            <person name="Kellner H."/>
            <person name="Castanera R."/>
            <person name="Alfaro M."/>
            <person name="Ramirez L."/>
            <person name="Pisabarro A.G."/>
            <person name="Kuo A."/>
            <person name="Tritt A."/>
            <person name="Lipzen A."/>
            <person name="He G."/>
            <person name="Yan M."/>
            <person name="Ng V."/>
            <person name="Cullen D."/>
            <person name="Martin F."/>
            <person name="Rosso M.-N."/>
            <person name="Henrissat B."/>
            <person name="Hibbett D."/>
            <person name="Martinez A.T."/>
            <person name="Grigoriev I.V."/>
        </authorList>
    </citation>
    <scope>NUCLEOTIDE SEQUENCE</scope>
    <source>
        <strain evidence="1">CBS 506.95</strain>
    </source>
</reference>
<dbReference type="EMBL" id="MU157829">
    <property type="protein sequence ID" value="KAF9533313.1"/>
    <property type="molecule type" value="Genomic_DNA"/>
</dbReference>
<proteinExistence type="predicted"/>
<organism evidence="1 2">
    <name type="scientific">Crepidotus variabilis</name>
    <dbReference type="NCBI Taxonomy" id="179855"/>
    <lineage>
        <taxon>Eukaryota</taxon>
        <taxon>Fungi</taxon>
        <taxon>Dikarya</taxon>
        <taxon>Basidiomycota</taxon>
        <taxon>Agaricomycotina</taxon>
        <taxon>Agaricomycetes</taxon>
        <taxon>Agaricomycetidae</taxon>
        <taxon>Agaricales</taxon>
        <taxon>Agaricineae</taxon>
        <taxon>Crepidotaceae</taxon>
        <taxon>Crepidotus</taxon>
    </lineage>
</organism>
<dbReference type="OrthoDB" id="3130513at2759"/>
<sequence length="256" mass="28132">MSGNTAPTLETKVFRLEHSGKALDAKNSLLSFSAPANNPTQLWSSCTGVNGQWIVNRATGAYLVVDSNTVSVKIELPYEWNIQDGGSSVRLKAASQKIYLQSSQQKPAVSPQEDADSLFTITYVTQPVLSVGSEDYVKSPEHTCVTNHVFNAVNALNAVIHILEHPDSTQPVESMVVLFRDHIKLFKARGDEATQNLELARQTVASWFTVIGAKMDAEAKNKGTIESLIRNEDPGLKAAENNWRNSVLRTPRPRLT</sequence>
<name>A0A9P6JUT9_9AGAR</name>
<dbReference type="Proteomes" id="UP000807306">
    <property type="component" value="Unassembled WGS sequence"/>
</dbReference>
<keyword evidence="2" id="KW-1185">Reference proteome</keyword>
<gene>
    <name evidence="1" type="ORF">CPB83DRAFT_542495</name>
</gene>
<protein>
    <submittedName>
        <fullName evidence="1">Uncharacterized protein</fullName>
    </submittedName>
</protein>
<evidence type="ECO:0000313" key="2">
    <source>
        <dbReference type="Proteomes" id="UP000807306"/>
    </source>
</evidence>
<dbReference type="AlphaFoldDB" id="A0A9P6JUT9"/>
<evidence type="ECO:0000313" key="1">
    <source>
        <dbReference type="EMBL" id="KAF9533313.1"/>
    </source>
</evidence>
<comment type="caution">
    <text evidence="1">The sequence shown here is derived from an EMBL/GenBank/DDBJ whole genome shotgun (WGS) entry which is preliminary data.</text>
</comment>